<reference evidence="2 3" key="1">
    <citation type="submission" date="2019-02" db="EMBL/GenBank/DDBJ databases">
        <title>Genome sequencing of the rare red list fungi Antrodiella citrinella (Flaviporus citrinellus).</title>
        <authorList>
            <person name="Buettner E."/>
            <person name="Kellner H."/>
        </authorList>
    </citation>
    <scope>NUCLEOTIDE SEQUENCE [LARGE SCALE GENOMIC DNA]</scope>
    <source>
        <strain evidence="2 3">DSM 108506</strain>
    </source>
</reference>
<dbReference type="Gene3D" id="1.10.510.10">
    <property type="entry name" value="Transferase(Phosphotransferase) domain 1"/>
    <property type="match status" value="1"/>
</dbReference>
<protein>
    <recommendedName>
        <fullName evidence="1">Protein kinase domain-containing protein</fullName>
    </recommendedName>
</protein>
<organism evidence="2 3">
    <name type="scientific">Antrodiella citrinella</name>
    <dbReference type="NCBI Taxonomy" id="2447956"/>
    <lineage>
        <taxon>Eukaryota</taxon>
        <taxon>Fungi</taxon>
        <taxon>Dikarya</taxon>
        <taxon>Basidiomycota</taxon>
        <taxon>Agaricomycotina</taxon>
        <taxon>Agaricomycetes</taxon>
        <taxon>Polyporales</taxon>
        <taxon>Steccherinaceae</taxon>
        <taxon>Antrodiella</taxon>
    </lineage>
</organism>
<sequence length="214" mass="23351">MSDLTTHAHVIPKTFYEVSAPSDFTPAPSPLPENVYIKASVPFPTLLDDLSTSEQADCLLGEAHIYERLAAHPHPHICEHYGYAGRDGLLTGLCLKKYRKSLYDAVNDGDEFDEDAVLSGVRSGLDHMHSMGLVHGDVSPSNIMLESQTIAVIVDFDSCLEIGSEVLLKGGTPPWTNESDVAQVISDFYALNKIKEWLREKRGKDTNGGVAAPV</sequence>
<dbReference type="Pfam" id="PF00069">
    <property type="entry name" value="Pkinase"/>
    <property type="match status" value="1"/>
</dbReference>
<dbReference type="GO" id="GO:0005524">
    <property type="term" value="F:ATP binding"/>
    <property type="evidence" value="ECO:0007669"/>
    <property type="project" value="InterPro"/>
</dbReference>
<dbReference type="AlphaFoldDB" id="A0A4S4MPW8"/>
<dbReference type="SUPFAM" id="SSF56112">
    <property type="entry name" value="Protein kinase-like (PK-like)"/>
    <property type="match status" value="1"/>
</dbReference>
<gene>
    <name evidence="2" type="ORF">EUX98_g6792</name>
</gene>
<name>A0A4S4MPW8_9APHY</name>
<dbReference type="Proteomes" id="UP000308730">
    <property type="component" value="Unassembled WGS sequence"/>
</dbReference>
<dbReference type="OrthoDB" id="2798719at2759"/>
<dbReference type="PROSITE" id="PS00109">
    <property type="entry name" value="PROTEIN_KINASE_TYR"/>
    <property type="match status" value="1"/>
</dbReference>
<proteinExistence type="predicted"/>
<dbReference type="EMBL" id="SGPM01000255">
    <property type="protein sequence ID" value="THH27397.1"/>
    <property type="molecule type" value="Genomic_DNA"/>
</dbReference>
<keyword evidence="3" id="KW-1185">Reference proteome</keyword>
<accession>A0A4S4MPW8</accession>
<dbReference type="InterPro" id="IPR008266">
    <property type="entry name" value="Tyr_kinase_AS"/>
</dbReference>
<dbReference type="PROSITE" id="PS50011">
    <property type="entry name" value="PROTEIN_KINASE_DOM"/>
    <property type="match status" value="1"/>
</dbReference>
<evidence type="ECO:0000313" key="3">
    <source>
        <dbReference type="Proteomes" id="UP000308730"/>
    </source>
</evidence>
<feature type="domain" description="Protein kinase" evidence="1">
    <location>
        <begin position="1"/>
        <end position="214"/>
    </location>
</feature>
<dbReference type="InterPro" id="IPR000719">
    <property type="entry name" value="Prot_kinase_dom"/>
</dbReference>
<dbReference type="InterPro" id="IPR011009">
    <property type="entry name" value="Kinase-like_dom_sf"/>
</dbReference>
<evidence type="ECO:0000259" key="1">
    <source>
        <dbReference type="PROSITE" id="PS50011"/>
    </source>
</evidence>
<evidence type="ECO:0000313" key="2">
    <source>
        <dbReference type="EMBL" id="THH27397.1"/>
    </source>
</evidence>
<comment type="caution">
    <text evidence="2">The sequence shown here is derived from an EMBL/GenBank/DDBJ whole genome shotgun (WGS) entry which is preliminary data.</text>
</comment>
<dbReference type="GO" id="GO:0004672">
    <property type="term" value="F:protein kinase activity"/>
    <property type="evidence" value="ECO:0007669"/>
    <property type="project" value="InterPro"/>
</dbReference>